<dbReference type="EMBL" id="VIFM01000143">
    <property type="protein sequence ID" value="TQF12336.1"/>
    <property type="molecule type" value="Genomic_DNA"/>
</dbReference>
<dbReference type="OrthoDB" id="5382705at2"/>
<dbReference type="Proteomes" id="UP000315369">
    <property type="component" value="Unassembled WGS sequence"/>
</dbReference>
<keyword evidence="3" id="KW-1185">Reference proteome</keyword>
<accession>A0A540WTJ6</accession>
<keyword evidence="1" id="KW-0732">Signal</keyword>
<gene>
    <name evidence="2" type="ORF">FJV41_29515</name>
</gene>
<dbReference type="AlphaFoldDB" id="A0A540WTJ6"/>
<comment type="caution">
    <text evidence="2">The sequence shown here is derived from an EMBL/GenBank/DDBJ whole genome shotgun (WGS) entry which is preliminary data.</text>
</comment>
<organism evidence="2 3">
    <name type="scientific">Myxococcus llanfairpwllgwyngyllgogerychwyrndrobwllllantysiliogogogochensis</name>
    <dbReference type="NCBI Taxonomy" id="2590453"/>
    <lineage>
        <taxon>Bacteria</taxon>
        <taxon>Pseudomonadati</taxon>
        <taxon>Myxococcota</taxon>
        <taxon>Myxococcia</taxon>
        <taxon>Myxococcales</taxon>
        <taxon>Cystobacterineae</taxon>
        <taxon>Myxococcaceae</taxon>
        <taxon>Myxococcus</taxon>
    </lineage>
</organism>
<evidence type="ECO:0000313" key="3">
    <source>
        <dbReference type="Proteomes" id="UP000315369"/>
    </source>
</evidence>
<feature type="chain" id="PRO_5021979994" description="Lipoprotein" evidence="1">
    <location>
        <begin position="20"/>
        <end position="148"/>
    </location>
</feature>
<protein>
    <recommendedName>
        <fullName evidence="4">Lipoprotein</fullName>
    </recommendedName>
</protein>
<evidence type="ECO:0008006" key="4">
    <source>
        <dbReference type="Google" id="ProtNLM"/>
    </source>
</evidence>
<evidence type="ECO:0000256" key="1">
    <source>
        <dbReference type="SAM" id="SignalP"/>
    </source>
</evidence>
<name>A0A540WTJ6_9BACT</name>
<evidence type="ECO:0000313" key="2">
    <source>
        <dbReference type="EMBL" id="TQF12336.1"/>
    </source>
</evidence>
<reference evidence="2 3" key="1">
    <citation type="submission" date="2019-06" db="EMBL/GenBank/DDBJ databases">
        <authorList>
            <person name="Livingstone P."/>
            <person name="Whitworth D."/>
        </authorList>
    </citation>
    <scope>NUCLEOTIDE SEQUENCE [LARGE SCALE GENOMIC DNA]</scope>
    <source>
        <strain evidence="2 3">AM401</strain>
    </source>
</reference>
<feature type="signal peptide" evidence="1">
    <location>
        <begin position="1"/>
        <end position="19"/>
    </location>
</feature>
<dbReference type="PROSITE" id="PS51257">
    <property type="entry name" value="PROKAR_LIPOPROTEIN"/>
    <property type="match status" value="1"/>
</dbReference>
<dbReference type="RefSeq" id="WP_141645917.1">
    <property type="nucleotide sequence ID" value="NZ_VIFM01000143.1"/>
</dbReference>
<sequence>MRGRTGVLAVVLSFAVLSACGGLEDTSPPEDALGQQEAGIDRCGNGVCYASELGTCPQDCNYPGYCGDNLCRGPEGQNCPSDCTGGCFLPEESDPRESESFIDRCGNGVCYASELDTCPQDCNYPGYCGDNLCRGPEGQNCPSDCTGC</sequence>
<proteinExistence type="predicted"/>